<proteinExistence type="predicted"/>
<dbReference type="Pfam" id="PF01261">
    <property type="entry name" value="AP_endonuc_2"/>
    <property type="match status" value="1"/>
</dbReference>
<dbReference type="STRING" id="471854.Dfer_3436"/>
<evidence type="ECO:0000313" key="3">
    <source>
        <dbReference type="Proteomes" id="UP000002011"/>
    </source>
</evidence>
<dbReference type="RefSeq" id="WP_015812890.1">
    <property type="nucleotide sequence ID" value="NC_013037.1"/>
</dbReference>
<protein>
    <submittedName>
        <fullName evidence="2">Xylose isomerase domain protein TIM barrel</fullName>
    </submittedName>
</protein>
<dbReference type="PANTHER" id="PTHR12110">
    <property type="entry name" value="HYDROXYPYRUVATE ISOMERASE"/>
    <property type="match status" value="1"/>
</dbReference>
<evidence type="ECO:0000313" key="2">
    <source>
        <dbReference type="EMBL" id="ACT94646.1"/>
    </source>
</evidence>
<sequence length="288" mass="31498">MDTGFWKALKTKSGALVLLAVVLAGAGLVALTANNPRSWKLGVALYTFNPSSFEGQLDKADSAGLKYVEGFTFGKSIPELKDSAVMKLSPSGIKKLKAFVEKKGLKMESIYLVGGKTIHDWKKEFEIAKNFGVKYVTAEPPVRLWDSIDSLAGVYGIKLAIHNHWKGTSAYWHPDSTLAALKGHPNFGVCADLGHMPKSGINPVDALKKLKGHIIAIHLKDIAAYNDPKLVDVVVGTGVIDFPAVFRELEAQKFNGHIIIERDRQEKPSNLPSVIQTVKYYKTTLGLK</sequence>
<dbReference type="Gene3D" id="3.20.20.150">
    <property type="entry name" value="Divalent-metal-dependent TIM barrel enzymes"/>
    <property type="match status" value="1"/>
</dbReference>
<keyword evidence="2" id="KW-0413">Isomerase</keyword>
<dbReference type="SUPFAM" id="SSF51658">
    <property type="entry name" value="Xylose isomerase-like"/>
    <property type="match status" value="1"/>
</dbReference>
<dbReference type="OrthoDB" id="1121759at2"/>
<organism evidence="2 3">
    <name type="scientific">Dyadobacter fermentans (strain ATCC 700827 / DSM 18053 / CIP 107007 / KCTC 52180 / NS114)</name>
    <dbReference type="NCBI Taxonomy" id="471854"/>
    <lineage>
        <taxon>Bacteria</taxon>
        <taxon>Pseudomonadati</taxon>
        <taxon>Bacteroidota</taxon>
        <taxon>Cytophagia</taxon>
        <taxon>Cytophagales</taxon>
        <taxon>Spirosomataceae</taxon>
        <taxon>Dyadobacter</taxon>
    </lineage>
</organism>
<feature type="domain" description="Xylose isomerase-like TIM barrel" evidence="1">
    <location>
        <begin position="57"/>
        <end position="266"/>
    </location>
</feature>
<name>C6VT01_DYAFD</name>
<evidence type="ECO:0000259" key="1">
    <source>
        <dbReference type="Pfam" id="PF01261"/>
    </source>
</evidence>
<reference evidence="2 3" key="1">
    <citation type="journal article" date="2009" name="Stand. Genomic Sci.">
        <title>Complete genome sequence of Dyadobacter fermentans type strain (NS114).</title>
        <authorList>
            <person name="Lang E."/>
            <person name="Lapidus A."/>
            <person name="Chertkov O."/>
            <person name="Brettin T."/>
            <person name="Detter J.C."/>
            <person name="Han C."/>
            <person name="Copeland A."/>
            <person name="Glavina Del Rio T."/>
            <person name="Nolan M."/>
            <person name="Chen F."/>
            <person name="Lucas S."/>
            <person name="Tice H."/>
            <person name="Cheng J.F."/>
            <person name="Land M."/>
            <person name="Hauser L."/>
            <person name="Chang Y.J."/>
            <person name="Jeffries C.D."/>
            <person name="Kopitz M."/>
            <person name="Bruce D."/>
            <person name="Goodwin L."/>
            <person name="Pitluck S."/>
            <person name="Ovchinnikova G."/>
            <person name="Pati A."/>
            <person name="Ivanova N."/>
            <person name="Mavrommatis K."/>
            <person name="Chen A."/>
            <person name="Palaniappan K."/>
            <person name="Chain P."/>
            <person name="Bristow J."/>
            <person name="Eisen J.A."/>
            <person name="Markowitz V."/>
            <person name="Hugenholtz P."/>
            <person name="Goker M."/>
            <person name="Rohde M."/>
            <person name="Kyrpides N.C."/>
            <person name="Klenk H.P."/>
        </authorList>
    </citation>
    <scope>NUCLEOTIDE SEQUENCE [LARGE SCALE GENOMIC DNA]</scope>
    <source>
        <strain evidence="3">ATCC 700827 / DSM 18053 / CIP 107007 / KCTC 52180 / NS114</strain>
    </source>
</reference>
<dbReference type="InterPro" id="IPR036237">
    <property type="entry name" value="Xyl_isomerase-like_sf"/>
</dbReference>
<dbReference type="Proteomes" id="UP000002011">
    <property type="component" value="Chromosome"/>
</dbReference>
<dbReference type="InterPro" id="IPR013022">
    <property type="entry name" value="Xyl_isomerase-like_TIM-brl"/>
</dbReference>
<dbReference type="InterPro" id="IPR050312">
    <property type="entry name" value="IolE/XylAMocC-like"/>
</dbReference>
<dbReference type="GO" id="GO:0016853">
    <property type="term" value="F:isomerase activity"/>
    <property type="evidence" value="ECO:0007669"/>
    <property type="project" value="UniProtKB-KW"/>
</dbReference>
<dbReference type="eggNOG" id="COG1082">
    <property type="taxonomic scope" value="Bacteria"/>
</dbReference>
<gene>
    <name evidence="2" type="ordered locus">Dfer_3436</name>
</gene>
<accession>C6VT01</accession>
<dbReference type="KEGG" id="dfe:Dfer_3436"/>
<dbReference type="AlphaFoldDB" id="C6VT01"/>
<dbReference type="HOGENOM" id="CLU_085355_0_0_10"/>
<keyword evidence="3" id="KW-1185">Reference proteome</keyword>
<dbReference type="EMBL" id="CP001619">
    <property type="protein sequence ID" value="ACT94646.1"/>
    <property type="molecule type" value="Genomic_DNA"/>
</dbReference>
<dbReference type="PANTHER" id="PTHR12110:SF41">
    <property type="entry name" value="INOSOSE DEHYDRATASE"/>
    <property type="match status" value="1"/>
</dbReference>